<evidence type="ECO:0000313" key="5">
    <source>
        <dbReference type="Proteomes" id="UP000799423"/>
    </source>
</evidence>
<dbReference type="PANTHER" id="PTHR39614:SF2">
    <property type="entry name" value="INTEGRAL MEMBRANE PROTEIN"/>
    <property type="match status" value="1"/>
</dbReference>
<name>A0A6A7BMT3_9PLEO</name>
<dbReference type="EMBL" id="MU006288">
    <property type="protein sequence ID" value="KAF2856492.1"/>
    <property type="molecule type" value="Genomic_DNA"/>
</dbReference>
<accession>A0A6A7BMT3</accession>
<feature type="compositionally biased region" description="Polar residues" evidence="1">
    <location>
        <begin position="158"/>
        <end position="179"/>
    </location>
</feature>
<keyword evidence="2" id="KW-0472">Membrane</keyword>
<dbReference type="AlphaFoldDB" id="A0A6A7BMT3"/>
<feature type="transmembrane region" description="Helical" evidence="2">
    <location>
        <begin position="126"/>
        <end position="143"/>
    </location>
</feature>
<dbReference type="Pfam" id="PF20684">
    <property type="entry name" value="Fung_rhodopsin"/>
    <property type="match status" value="1"/>
</dbReference>
<evidence type="ECO:0000256" key="2">
    <source>
        <dbReference type="SAM" id="Phobius"/>
    </source>
</evidence>
<proteinExistence type="predicted"/>
<dbReference type="InterPro" id="IPR049326">
    <property type="entry name" value="Rhodopsin_dom_fungi"/>
</dbReference>
<evidence type="ECO:0000259" key="3">
    <source>
        <dbReference type="Pfam" id="PF20684"/>
    </source>
</evidence>
<feature type="domain" description="Rhodopsin" evidence="3">
    <location>
        <begin position="8"/>
        <end position="148"/>
    </location>
</feature>
<gene>
    <name evidence="4" type="ORF">T440DRAFT_512523</name>
</gene>
<feature type="transmembrane region" description="Helical" evidence="2">
    <location>
        <begin position="12"/>
        <end position="32"/>
    </location>
</feature>
<sequence>MFLVLTPYQKQKLVAWILVGASLVWLVTSLFLEGFQCHDFPYHCTGFYPRWLYISIVDILLEAGLIFYSIYIVSPRQMTTRAKLTVIFAFACRIPNIACTIIRLVFLHTTPTPKSSSFYTARLQTTTQLAIAYTITSCVVPYLRPLMQAHENSDGSLRRSSVNPSFKLSQGSSKESGNSRGKKYFKMSRASSAALGETGSRGVGERMAVSATYEDVGRLLGPQRVELGRSRSEEPPVAGGVKSIDWDLEHEIRPVVPLVLRGKPEPSNLSEPWRGRRPGVRSARSGEESWSFTAADFV</sequence>
<reference evidence="4" key="1">
    <citation type="submission" date="2020-01" db="EMBL/GenBank/DDBJ databases">
        <authorList>
            <consortium name="DOE Joint Genome Institute"/>
            <person name="Haridas S."/>
            <person name="Albert R."/>
            <person name="Binder M."/>
            <person name="Bloem J."/>
            <person name="Labutti K."/>
            <person name="Salamov A."/>
            <person name="Andreopoulos B."/>
            <person name="Baker S.E."/>
            <person name="Barry K."/>
            <person name="Bills G."/>
            <person name="Bluhm B.H."/>
            <person name="Cannon C."/>
            <person name="Castanera R."/>
            <person name="Culley D.E."/>
            <person name="Daum C."/>
            <person name="Ezra D."/>
            <person name="Gonzalez J.B."/>
            <person name="Henrissat B."/>
            <person name="Kuo A."/>
            <person name="Liang C."/>
            <person name="Lipzen A."/>
            <person name="Lutzoni F."/>
            <person name="Magnuson J."/>
            <person name="Mondo S."/>
            <person name="Nolan M."/>
            <person name="Ohm R."/>
            <person name="Pangilinan J."/>
            <person name="Park H.-J."/>
            <person name="Ramirez L."/>
            <person name="Alfaro M."/>
            <person name="Sun H."/>
            <person name="Tritt A."/>
            <person name="Yoshinaga Y."/>
            <person name="Zwiers L.-H."/>
            <person name="Turgeon B.G."/>
            <person name="Goodwin S.B."/>
            <person name="Spatafora J.W."/>
            <person name="Crous P.W."/>
            <person name="Grigoriev I.V."/>
        </authorList>
    </citation>
    <scope>NUCLEOTIDE SEQUENCE</scope>
    <source>
        <strain evidence="4">IPT5</strain>
    </source>
</reference>
<protein>
    <recommendedName>
        <fullName evidence="3">Rhodopsin domain-containing protein</fullName>
    </recommendedName>
</protein>
<feature type="region of interest" description="Disordered" evidence="1">
    <location>
        <begin position="265"/>
        <end position="298"/>
    </location>
</feature>
<organism evidence="4 5">
    <name type="scientific">Plenodomus tracheiphilus IPT5</name>
    <dbReference type="NCBI Taxonomy" id="1408161"/>
    <lineage>
        <taxon>Eukaryota</taxon>
        <taxon>Fungi</taxon>
        <taxon>Dikarya</taxon>
        <taxon>Ascomycota</taxon>
        <taxon>Pezizomycotina</taxon>
        <taxon>Dothideomycetes</taxon>
        <taxon>Pleosporomycetidae</taxon>
        <taxon>Pleosporales</taxon>
        <taxon>Pleosporineae</taxon>
        <taxon>Leptosphaeriaceae</taxon>
        <taxon>Plenodomus</taxon>
    </lineage>
</organism>
<evidence type="ECO:0000256" key="1">
    <source>
        <dbReference type="SAM" id="MobiDB-lite"/>
    </source>
</evidence>
<dbReference type="PANTHER" id="PTHR39614">
    <property type="entry name" value="INTEGRAL MEMBRANE PROTEIN"/>
    <property type="match status" value="1"/>
</dbReference>
<keyword evidence="2" id="KW-0812">Transmembrane</keyword>
<dbReference type="Proteomes" id="UP000799423">
    <property type="component" value="Unassembled WGS sequence"/>
</dbReference>
<feature type="transmembrane region" description="Helical" evidence="2">
    <location>
        <begin position="85"/>
        <end position="106"/>
    </location>
</feature>
<keyword evidence="2" id="KW-1133">Transmembrane helix</keyword>
<feature type="region of interest" description="Disordered" evidence="1">
    <location>
        <begin position="153"/>
        <end position="183"/>
    </location>
</feature>
<dbReference type="OrthoDB" id="3918601at2759"/>
<feature type="transmembrane region" description="Helical" evidence="2">
    <location>
        <begin position="52"/>
        <end position="73"/>
    </location>
</feature>
<keyword evidence="5" id="KW-1185">Reference proteome</keyword>
<evidence type="ECO:0000313" key="4">
    <source>
        <dbReference type="EMBL" id="KAF2856492.1"/>
    </source>
</evidence>